<dbReference type="PANTHER" id="PTHR28595:SF1">
    <property type="entry name" value="LARGE RIBOSOMAL SUBUNIT PROTEIN ML54"/>
    <property type="match status" value="1"/>
</dbReference>
<evidence type="ECO:0000256" key="3">
    <source>
        <dbReference type="ARBA" id="ARBA00022980"/>
    </source>
</evidence>
<name>A0AAN6WGM6_9PEZI</name>
<dbReference type="InterPro" id="IPR013870">
    <property type="entry name" value="Ribosomal_mL54"/>
</dbReference>
<evidence type="ECO:0000256" key="6">
    <source>
        <dbReference type="ARBA" id="ARBA00033752"/>
    </source>
</evidence>
<comment type="subcellular location">
    <subcellularLocation>
        <location evidence="1">Mitochondrion</location>
    </subcellularLocation>
</comment>
<evidence type="ECO:0000313" key="8">
    <source>
        <dbReference type="EMBL" id="KAK4181683.1"/>
    </source>
</evidence>
<keyword evidence="2" id="KW-0809">Transit peptide</keyword>
<dbReference type="Pfam" id="PF08561">
    <property type="entry name" value="Ribosomal_L37"/>
    <property type="match status" value="1"/>
</dbReference>
<evidence type="ECO:0000256" key="2">
    <source>
        <dbReference type="ARBA" id="ARBA00022946"/>
    </source>
</evidence>
<reference evidence="8" key="1">
    <citation type="journal article" date="2023" name="Mol. Phylogenet. Evol.">
        <title>Genome-scale phylogeny and comparative genomics of the fungal order Sordariales.</title>
        <authorList>
            <person name="Hensen N."/>
            <person name="Bonometti L."/>
            <person name="Westerberg I."/>
            <person name="Brannstrom I.O."/>
            <person name="Guillou S."/>
            <person name="Cros-Aarteil S."/>
            <person name="Calhoun S."/>
            <person name="Haridas S."/>
            <person name="Kuo A."/>
            <person name="Mondo S."/>
            <person name="Pangilinan J."/>
            <person name="Riley R."/>
            <person name="LaButti K."/>
            <person name="Andreopoulos B."/>
            <person name="Lipzen A."/>
            <person name="Chen C."/>
            <person name="Yan M."/>
            <person name="Daum C."/>
            <person name="Ng V."/>
            <person name="Clum A."/>
            <person name="Steindorff A."/>
            <person name="Ohm R.A."/>
            <person name="Martin F."/>
            <person name="Silar P."/>
            <person name="Natvig D.O."/>
            <person name="Lalanne C."/>
            <person name="Gautier V."/>
            <person name="Ament-Velasquez S.L."/>
            <person name="Kruys A."/>
            <person name="Hutchinson M.I."/>
            <person name="Powell A.J."/>
            <person name="Barry K."/>
            <person name="Miller A.N."/>
            <person name="Grigoriev I.V."/>
            <person name="Debuchy R."/>
            <person name="Gladieux P."/>
            <person name="Hiltunen Thoren M."/>
            <person name="Johannesson H."/>
        </authorList>
    </citation>
    <scope>NUCLEOTIDE SEQUENCE</scope>
    <source>
        <strain evidence="8">CBS 892.96</strain>
    </source>
</reference>
<evidence type="ECO:0000256" key="7">
    <source>
        <dbReference type="ARBA" id="ARBA00035179"/>
    </source>
</evidence>
<accession>A0AAN6WGM6</accession>
<proteinExistence type="inferred from homology"/>
<dbReference type="PANTHER" id="PTHR28595">
    <property type="entry name" value="39S RIBOSOMAL PROTEIN L54, MITOCHONDRIAL"/>
    <property type="match status" value="1"/>
</dbReference>
<dbReference type="GO" id="GO:0005762">
    <property type="term" value="C:mitochondrial large ribosomal subunit"/>
    <property type="evidence" value="ECO:0007669"/>
    <property type="project" value="TreeGrafter"/>
</dbReference>
<dbReference type="Proteomes" id="UP001302321">
    <property type="component" value="Unassembled WGS sequence"/>
</dbReference>
<gene>
    <name evidence="8" type="ORF">QBC36DRAFT_296403</name>
</gene>
<dbReference type="GO" id="GO:0003735">
    <property type="term" value="F:structural constituent of ribosome"/>
    <property type="evidence" value="ECO:0007669"/>
    <property type="project" value="TreeGrafter"/>
</dbReference>
<evidence type="ECO:0000313" key="9">
    <source>
        <dbReference type="Proteomes" id="UP001302321"/>
    </source>
</evidence>
<keyword evidence="9" id="KW-1185">Reference proteome</keyword>
<evidence type="ECO:0000256" key="4">
    <source>
        <dbReference type="ARBA" id="ARBA00023128"/>
    </source>
</evidence>
<keyword evidence="5" id="KW-0687">Ribonucleoprotein</keyword>
<comment type="caution">
    <text evidence="8">The sequence shown here is derived from an EMBL/GenBank/DDBJ whole genome shotgun (WGS) entry which is preliminary data.</text>
</comment>
<dbReference type="AlphaFoldDB" id="A0AAN6WGM6"/>
<keyword evidence="4" id="KW-0496">Mitochondrion</keyword>
<evidence type="ECO:0000256" key="5">
    <source>
        <dbReference type="ARBA" id="ARBA00023274"/>
    </source>
</evidence>
<organism evidence="8 9">
    <name type="scientific">Triangularia setosa</name>
    <dbReference type="NCBI Taxonomy" id="2587417"/>
    <lineage>
        <taxon>Eukaryota</taxon>
        <taxon>Fungi</taxon>
        <taxon>Dikarya</taxon>
        <taxon>Ascomycota</taxon>
        <taxon>Pezizomycotina</taxon>
        <taxon>Sordariomycetes</taxon>
        <taxon>Sordariomycetidae</taxon>
        <taxon>Sordariales</taxon>
        <taxon>Podosporaceae</taxon>
        <taxon>Triangularia</taxon>
    </lineage>
</organism>
<reference evidence="8" key="2">
    <citation type="submission" date="2023-05" db="EMBL/GenBank/DDBJ databases">
        <authorList>
            <consortium name="Lawrence Berkeley National Laboratory"/>
            <person name="Steindorff A."/>
            <person name="Hensen N."/>
            <person name="Bonometti L."/>
            <person name="Westerberg I."/>
            <person name="Brannstrom I.O."/>
            <person name="Guillou S."/>
            <person name="Cros-Aarteil S."/>
            <person name="Calhoun S."/>
            <person name="Haridas S."/>
            <person name="Kuo A."/>
            <person name="Mondo S."/>
            <person name="Pangilinan J."/>
            <person name="Riley R."/>
            <person name="Labutti K."/>
            <person name="Andreopoulos B."/>
            <person name="Lipzen A."/>
            <person name="Chen C."/>
            <person name="Yanf M."/>
            <person name="Daum C."/>
            <person name="Ng V."/>
            <person name="Clum A."/>
            <person name="Ohm R."/>
            <person name="Martin F."/>
            <person name="Silar P."/>
            <person name="Natvig D."/>
            <person name="Lalanne C."/>
            <person name="Gautier V."/>
            <person name="Ament-Velasquez S.L."/>
            <person name="Kruys A."/>
            <person name="Hutchinson M.I."/>
            <person name="Powell A.J."/>
            <person name="Barry K."/>
            <person name="Miller A.N."/>
            <person name="Grigoriev I.V."/>
            <person name="Debuchy R."/>
            <person name="Gladieux P."/>
            <person name="Thoren M.H."/>
            <person name="Johannesson H."/>
        </authorList>
    </citation>
    <scope>NUCLEOTIDE SEQUENCE</scope>
    <source>
        <strain evidence="8">CBS 892.96</strain>
    </source>
</reference>
<protein>
    <recommendedName>
        <fullName evidence="7">Large ribosomal subunit protein mL54</fullName>
    </recommendedName>
</protein>
<evidence type="ECO:0000256" key="1">
    <source>
        <dbReference type="ARBA" id="ARBA00004173"/>
    </source>
</evidence>
<keyword evidence="3 8" id="KW-0689">Ribosomal protein</keyword>
<dbReference type="EMBL" id="MU866084">
    <property type="protein sequence ID" value="KAK4181683.1"/>
    <property type="molecule type" value="Genomic_DNA"/>
</dbReference>
<comment type="similarity">
    <text evidence="6">Belongs to the mitochondrion-specific ribosomal protein mL54 family.</text>
</comment>
<sequence length="212" mass="23256">MICRSCLRQASGLTSRQFTAITSQIAARTTPRIPQAFFSTTLRVRNVAAAATEAPELTPLTAEPTADKAVGLSSCPAGTVLNGLNYLKGKTDPVALPDDQYPEWLWKCVEVGQKRSDNADADAGDAYSKSKKQRRLAAKRQRQLEAKLMASGDLEALAPKIPLQKQTINLPGAETGELKDVVQAADKRQELRKAMRKERRANIKESNYLKTM</sequence>